<protein>
    <submittedName>
        <fullName evidence="2">DUF2909 family protein</fullName>
    </submittedName>
</protein>
<feature type="transmembrane region" description="Helical" evidence="1">
    <location>
        <begin position="41"/>
        <end position="60"/>
    </location>
</feature>
<dbReference type="Proteomes" id="UP000286482">
    <property type="component" value="Unassembled WGS sequence"/>
</dbReference>
<evidence type="ECO:0000256" key="1">
    <source>
        <dbReference type="SAM" id="Phobius"/>
    </source>
</evidence>
<dbReference type="RefSeq" id="WP_120356745.1">
    <property type="nucleotide sequence ID" value="NZ_RAQO01000012.1"/>
</dbReference>
<dbReference type="InterPro" id="IPR021313">
    <property type="entry name" value="DUF2909"/>
</dbReference>
<evidence type="ECO:0000313" key="2">
    <source>
        <dbReference type="EMBL" id="RKF13332.1"/>
    </source>
</evidence>
<keyword evidence="3" id="KW-1185">Reference proteome</keyword>
<dbReference type="AlphaFoldDB" id="A0A420E642"/>
<keyword evidence="1" id="KW-0472">Membrane</keyword>
<evidence type="ECO:0000313" key="3">
    <source>
        <dbReference type="Proteomes" id="UP000286482"/>
    </source>
</evidence>
<sequence>MLLKLLIALLLLFVIVNLGLAMRGMLNPSKLPMSHYIGRRLWFSAAIIALILLALATGLIQPNPRPY</sequence>
<dbReference type="EMBL" id="RAQO01000012">
    <property type="protein sequence ID" value="RKF13332.1"/>
    <property type="molecule type" value="Genomic_DNA"/>
</dbReference>
<proteinExistence type="predicted"/>
<reference evidence="2 3" key="1">
    <citation type="submission" date="2018-09" db="EMBL/GenBank/DDBJ databases">
        <authorList>
            <person name="Wang Z."/>
        </authorList>
    </citation>
    <scope>NUCLEOTIDE SEQUENCE [LARGE SCALE GENOMIC DNA]</scope>
    <source>
        <strain evidence="2 3">ALS 81</strain>
    </source>
</reference>
<keyword evidence="1" id="KW-1133">Transmembrane helix</keyword>
<organism evidence="2 3">
    <name type="scientific">Alginatibacterium sediminis</name>
    <dbReference type="NCBI Taxonomy" id="2164068"/>
    <lineage>
        <taxon>Bacteria</taxon>
        <taxon>Pseudomonadati</taxon>
        <taxon>Pseudomonadota</taxon>
        <taxon>Gammaproteobacteria</taxon>
        <taxon>Alteromonadales</taxon>
        <taxon>Alteromonadaceae</taxon>
        <taxon>Alginatibacterium</taxon>
    </lineage>
</organism>
<keyword evidence="1" id="KW-0812">Transmembrane</keyword>
<dbReference type="Pfam" id="PF11137">
    <property type="entry name" value="DUF2909"/>
    <property type="match status" value="1"/>
</dbReference>
<comment type="caution">
    <text evidence="2">The sequence shown here is derived from an EMBL/GenBank/DDBJ whole genome shotgun (WGS) entry which is preliminary data.</text>
</comment>
<gene>
    <name evidence="2" type="ORF">DBZ36_18915</name>
</gene>
<name>A0A420E642_9ALTE</name>
<accession>A0A420E642</accession>